<comment type="catalytic activity">
    <reaction evidence="1">
        <text>ATP + protein L-histidine = ADP + protein N-phospho-L-histidine.</text>
        <dbReference type="EC" id="2.7.13.3"/>
    </reaction>
</comment>
<keyword evidence="6" id="KW-1133">Transmembrane helix</keyword>
<feature type="domain" description="Histidine kinase" evidence="7">
    <location>
        <begin position="489"/>
        <end position="708"/>
    </location>
</feature>
<evidence type="ECO:0000259" key="7">
    <source>
        <dbReference type="PROSITE" id="PS50109"/>
    </source>
</evidence>
<feature type="transmembrane region" description="Helical" evidence="6">
    <location>
        <begin position="403"/>
        <end position="425"/>
    </location>
</feature>
<gene>
    <name evidence="8" type="ORF">HMPREF9140_01017</name>
</gene>
<evidence type="ECO:0000313" key="8">
    <source>
        <dbReference type="EMBL" id="EHO71149.1"/>
    </source>
</evidence>
<keyword evidence="4" id="KW-0418">Kinase</keyword>
<dbReference type="InterPro" id="IPR003594">
    <property type="entry name" value="HATPase_dom"/>
</dbReference>
<organism evidence="8 9">
    <name type="scientific">Prevotella micans F0438</name>
    <dbReference type="NCBI Taxonomy" id="883158"/>
    <lineage>
        <taxon>Bacteria</taxon>
        <taxon>Pseudomonadati</taxon>
        <taxon>Bacteroidota</taxon>
        <taxon>Bacteroidia</taxon>
        <taxon>Bacteroidales</taxon>
        <taxon>Prevotellaceae</taxon>
        <taxon>Prevotella</taxon>
    </lineage>
</organism>
<dbReference type="STRING" id="883158.HMPREF9140_01017"/>
<dbReference type="AlphaFoldDB" id="H1Q279"/>
<dbReference type="Proteomes" id="UP000016023">
    <property type="component" value="Unassembled WGS sequence"/>
</dbReference>
<proteinExistence type="predicted"/>
<dbReference type="SUPFAM" id="SSF48452">
    <property type="entry name" value="TPR-like"/>
    <property type="match status" value="1"/>
</dbReference>
<accession>H1Q279</accession>
<keyword evidence="6" id="KW-0472">Membrane</keyword>
<dbReference type="GO" id="GO:0000160">
    <property type="term" value="P:phosphorelay signal transduction system"/>
    <property type="evidence" value="ECO:0007669"/>
    <property type="project" value="UniProtKB-KW"/>
</dbReference>
<dbReference type="PANTHER" id="PTHR43711:SF31">
    <property type="entry name" value="HISTIDINE KINASE"/>
    <property type="match status" value="1"/>
</dbReference>
<evidence type="ECO:0000256" key="1">
    <source>
        <dbReference type="ARBA" id="ARBA00000085"/>
    </source>
</evidence>
<protein>
    <recommendedName>
        <fullName evidence="2">histidine kinase</fullName>
        <ecNumber evidence="2">2.7.13.3</ecNumber>
    </recommendedName>
</protein>
<dbReference type="InterPro" id="IPR011990">
    <property type="entry name" value="TPR-like_helical_dom_sf"/>
</dbReference>
<dbReference type="InterPro" id="IPR033405">
    <property type="entry name" value="DUF5112"/>
</dbReference>
<dbReference type="Gene3D" id="3.30.565.10">
    <property type="entry name" value="Histidine kinase-like ATPase, C-terminal domain"/>
    <property type="match status" value="1"/>
</dbReference>
<dbReference type="eggNOG" id="COG0457">
    <property type="taxonomic scope" value="Bacteria"/>
</dbReference>
<dbReference type="InterPro" id="IPR033406">
    <property type="entry name" value="DUF5113"/>
</dbReference>
<dbReference type="EMBL" id="AGWK01000029">
    <property type="protein sequence ID" value="EHO71149.1"/>
    <property type="molecule type" value="Genomic_DNA"/>
</dbReference>
<dbReference type="InterPro" id="IPR036890">
    <property type="entry name" value="HATPase_C_sf"/>
</dbReference>
<dbReference type="HOGENOM" id="CLU_007691_0_0_10"/>
<dbReference type="InterPro" id="IPR050736">
    <property type="entry name" value="Sensor_HK_Regulatory"/>
</dbReference>
<dbReference type="Pfam" id="PF17139">
    <property type="entry name" value="DUF5112"/>
    <property type="match status" value="1"/>
</dbReference>
<dbReference type="PROSITE" id="PS50109">
    <property type="entry name" value="HIS_KIN"/>
    <property type="match status" value="1"/>
</dbReference>
<dbReference type="InterPro" id="IPR005467">
    <property type="entry name" value="His_kinase_dom"/>
</dbReference>
<dbReference type="Pfam" id="PF02518">
    <property type="entry name" value="HATPase_c"/>
    <property type="match status" value="1"/>
</dbReference>
<evidence type="ECO:0000256" key="4">
    <source>
        <dbReference type="ARBA" id="ARBA00022777"/>
    </source>
</evidence>
<evidence type="ECO:0000256" key="2">
    <source>
        <dbReference type="ARBA" id="ARBA00012438"/>
    </source>
</evidence>
<dbReference type="RefSeq" id="WP_006952227.1">
    <property type="nucleotide sequence ID" value="NZ_JH594522.1"/>
</dbReference>
<sequence length="1174" mass="135610">MKHVTGLLFFVLVALLVGAMLGACSSPNKELADSLNRRAYNFRYRNLDSTLVYARRARMVSAGKYDVGRAEAMNTIAFVDIAKMNYKHAFELLDSISKITDNQVELMIADVQMMRLCQRMSRNKEFYDYHEMALHRLHRINEEREMLCEHQRERMIYAMSEFYIVTSSYYYYVGLERQSRRALEAIDPEGDLRSDTAQYVNYLYNVGAGGMFSGSTEEEVNQREFDYLVRCYFISRNHDYVFWEGNSLQAISEHLLNRKYRARLIEDNIPAMKYINSDEMPDSLLAGNLAERSVEIFKKYGDVYQTAGSYRTLAACYWEIEEYQSALIYLQKALNDDKAITQAPDLVASIREQLSQVYAAMNFKPGSDYNRNVYLDLQEQTRQDRYYESRAGQLERSADQLNLMILAVALMILAVLSLLLLFHYLKRRDDKRKPLNTLLGPLELWQKQNDEYMSQLAARYDEIQEAYGMSIIHAEENRRRNLEQRTKVSLANNVMPLIDRMLNEVSRLTKNNESKTLRCERYDYISELTDKIIDYNNVLTQWIQLRQGTLSLRIESFRLQNLFDIVGKGRMAFQLKGIALEVVPTTDYVKADPVLTLFMINTLADNARKFTDRGGRVQISSESTDDYVEIAVTDTGLGIDAKELEHVFDRKMIVDNAETQSHGFGLMNCQGIINSYKKASKIFSVCMLGAESEKGRGSRFFFRLPKGIVRSIVILFAAFISIASFATGREHSLINKTNAFLAKADAYADSAYYSNINGQYRRTLAFADSSRVYLNRYYLQFHPGGKQLMKRLGSMSSLPAEIEWLHNGIPTDYNIILDIRNESAVAALALHEWELYKYNNTIYTHLFKENSADGKLGDYCRMMQKSETNKNIAISLLVILLLLIFPAYYFIYYRHRLFYQFCIERVKRINRILLSDATAETKQRSIQTIASDRFPKELRAIIKQIQEALQQSVNQRESSKLNIELADDELHKMEFENQRLHISNNILDNCLSTLKHETMYYPSRIKQLVDQRDKELQSLNELVTYYKEIYSILTEQVMRQVDSVKFVCKPVELKDILVDFVCSAESKPTVLGDPILLRYLFEILQKQNGEQRLQPTVERKSSGYMLFHVPMPALSLTDIQCLELFAPGSDRLPFLICRQIVRDNGEATNQRACGIVARNVGGQTIIDVTLASAN</sequence>
<dbReference type="SUPFAM" id="SSF55874">
    <property type="entry name" value="ATPase domain of HSP90 chaperone/DNA topoisomerase II/histidine kinase"/>
    <property type="match status" value="1"/>
</dbReference>
<comment type="caution">
    <text evidence="8">The sequence shown here is derived from an EMBL/GenBank/DDBJ whole genome shotgun (WGS) entry which is preliminary data.</text>
</comment>
<dbReference type="PATRIC" id="fig|883158.3.peg.1027"/>
<evidence type="ECO:0000256" key="6">
    <source>
        <dbReference type="SAM" id="Phobius"/>
    </source>
</evidence>
<dbReference type="EC" id="2.7.13.3" evidence="2"/>
<dbReference type="Gene3D" id="1.25.40.10">
    <property type="entry name" value="Tetratricopeptide repeat domain"/>
    <property type="match status" value="1"/>
</dbReference>
<name>H1Q279_9BACT</name>
<dbReference type="Pfam" id="PF17140">
    <property type="entry name" value="DUF5113"/>
    <property type="match status" value="2"/>
</dbReference>
<evidence type="ECO:0000256" key="3">
    <source>
        <dbReference type="ARBA" id="ARBA00022679"/>
    </source>
</evidence>
<dbReference type="PROSITE" id="PS51257">
    <property type="entry name" value="PROKAR_LIPOPROTEIN"/>
    <property type="match status" value="1"/>
</dbReference>
<dbReference type="SMART" id="SM00387">
    <property type="entry name" value="HATPase_c"/>
    <property type="match status" value="1"/>
</dbReference>
<keyword evidence="9" id="KW-1185">Reference proteome</keyword>
<keyword evidence="6" id="KW-0812">Transmembrane</keyword>
<keyword evidence="5" id="KW-0902">Two-component regulatory system</keyword>
<keyword evidence="3" id="KW-0808">Transferase</keyword>
<feature type="transmembrane region" description="Helical" evidence="6">
    <location>
        <begin position="872"/>
        <end position="891"/>
    </location>
</feature>
<reference evidence="8 9" key="1">
    <citation type="submission" date="2011-12" db="EMBL/GenBank/DDBJ databases">
        <title>The Genome Sequence of Prevotella micans F0438.</title>
        <authorList>
            <consortium name="The Broad Institute Genome Sequencing Platform"/>
            <person name="Earl A."/>
            <person name="Ward D."/>
            <person name="Feldgarden M."/>
            <person name="Gevers D."/>
            <person name="Izard J."/>
            <person name="Baranova O.V."/>
            <person name="Blanton J.M."/>
            <person name="Wade W.G."/>
            <person name="Dewhirst F.E."/>
            <person name="Young S.K."/>
            <person name="Zeng Q."/>
            <person name="Gargeya S."/>
            <person name="Fitzgerald M."/>
            <person name="Haas B."/>
            <person name="Abouelleil A."/>
            <person name="Alvarado L."/>
            <person name="Arachchi H.M."/>
            <person name="Berlin A."/>
            <person name="Chapman S.B."/>
            <person name="Gearin G."/>
            <person name="Goldberg J."/>
            <person name="Griggs A."/>
            <person name="Gujja S."/>
            <person name="Hansen M."/>
            <person name="Heiman D."/>
            <person name="Howarth C."/>
            <person name="Larimer J."/>
            <person name="Lui A."/>
            <person name="MacDonald P.J.P."/>
            <person name="McCowen C."/>
            <person name="Montmayeur A."/>
            <person name="Murphy C."/>
            <person name="Neiman D."/>
            <person name="Pearson M."/>
            <person name="Priest M."/>
            <person name="Roberts A."/>
            <person name="Saif S."/>
            <person name="Shea T."/>
            <person name="Sisk P."/>
            <person name="Stolte C."/>
            <person name="Sykes S."/>
            <person name="Wortman J."/>
            <person name="Nusbaum C."/>
            <person name="Birren B."/>
        </authorList>
    </citation>
    <scope>NUCLEOTIDE SEQUENCE [LARGE SCALE GENOMIC DNA]</scope>
    <source>
        <strain evidence="8 9">F0438</strain>
    </source>
</reference>
<dbReference type="PANTHER" id="PTHR43711">
    <property type="entry name" value="TWO-COMPONENT HISTIDINE KINASE"/>
    <property type="match status" value="1"/>
</dbReference>
<evidence type="ECO:0000313" key="9">
    <source>
        <dbReference type="Proteomes" id="UP000016023"/>
    </source>
</evidence>
<dbReference type="eggNOG" id="COG4251">
    <property type="taxonomic scope" value="Bacteria"/>
</dbReference>
<dbReference type="GO" id="GO:0004673">
    <property type="term" value="F:protein histidine kinase activity"/>
    <property type="evidence" value="ECO:0007669"/>
    <property type="project" value="UniProtKB-EC"/>
</dbReference>
<feature type="transmembrane region" description="Helical" evidence="6">
    <location>
        <begin position="708"/>
        <end position="726"/>
    </location>
</feature>
<evidence type="ECO:0000256" key="5">
    <source>
        <dbReference type="ARBA" id="ARBA00023012"/>
    </source>
</evidence>